<dbReference type="PANTHER" id="PTHR44163:SF1">
    <property type="entry name" value="U3 SMALL NUCLEOLAR RNA-ASSOCIATED PROTEIN 4 HOMOLOG"/>
    <property type="match status" value="1"/>
</dbReference>
<feature type="region of interest" description="Disordered" evidence="8">
    <location>
        <begin position="1158"/>
        <end position="1180"/>
    </location>
</feature>
<dbReference type="SMART" id="SM00320">
    <property type="entry name" value="WD40"/>
    <property type="match status" value="6"/>
</dbReference>
<organism evidence="10">
    <name type="scientific">Microbotryum lychnidis-dioicae (strain p1A1 Lamole / MvSl-1064)</name>
    <name type="common">Anther smut fungus</name>
    <dbReference type="NCBI Taxonomy" id="683840"/>
    <lineage>
        <taxon>Eukaryota</taxon>
        <taxon>Fungi</taxon>
        <taxon>Dikarya</taxon>
        <taxon>Basidiomycota</taxon>
        <taxon>Pucciniomycotina</taxon>
        <taxon>Microbotryomycetes</taxon>
        <taxon>Microbotryales</taxon>
        <taxon>Microbotryaceae</taxon>
        <taxon>Microbotryum</taxon>
    </lineage>
</organism>
<dbReference type="SUPFAM" id="SSF56104">
    <property type="entry name" value="SAICAR synthase-like"/>
    <property type="match status" value="1"/>
</dbReference>
<dbReference type="PROSITE" id="PS01058">
    <property type="entry name" value="SAICAR_SYNTHETASE_2"/>
    <property type="match status" value="1"/>
</dbReference>
<reference evidence="12" key="1">
    <citation type="submission" date="2010-11" db="EMBL/GenBank/DDBJ databases">
        <title>The genome sequence of Microbotryum violaceum strain p1A1 Lamole.</title>
        <authorList>
            <person name="Cuomo C."/>
            <person name="Perlin M."/>
            <person name="Young S.K."/>
            <person name="Zeng Q."/>
            <person name="Gargeya S."/>
            <person name="Alvarado L."/>
            <person name="Berlin A."/>
            <person name="Chapman S.B."/>
            <person name="Chen Z."/>
            <person name="Freedman E."/>
            <person name="Gellesch M."/>
            <person name="Goldberg J."/>
            <person name="Griggs A."/>
            <person name="Gujja S."/>
            <person name="Heilman E."/>
            <person name="Heiman D."/>
            <person name="Howarth C."/>
            <person name="Mehta T."/>
            <person name="Neiman D."/>
            <person name="Pearson M."/>
            <person name="Roberts A."/>
            <person name="Saif S."/>
            <person name="Shea T."/>
            <person name="Shenoy N."/>
            <person name="Sisk P."/>
            <person name="Stolte C."/>
            <person name="Sykes S."/>
            <person name="White J."/>
            <person name="Yandava C."/>
            <person name="Haas B."/>
            <person name="Nusbaum C."/>
            <person name="Birren B."/>
        </authorList>
    </citation>
    <scope>NUCLEOTIDE SEQUENCE [LARGE SCALE GENOMIC DNA]</scope>
    <source>
        <strain evidence="12">p1A1 Lamole</strain>
    </source>
</reference>
<dbReference type="GO" id="GO:0032040">
    <property type="term" value="C:small-subunit processome"/>
    <property type="evidence" value="ECO:0007669"/>
    <property type="project" value="TreeGrafter"/>
</dbReference>
<feature type="region of interest" description="Disordered" evidence="8">
    <location>
        <begin position="267"/>
        <end position="288"/>
    </location>
</feature>
<evidence type="ECO:0000256" key="5">
    <source>
        <dbReference type="ARBA" id="ARBA00022741"/>
    </source>
</evidence>
<evidence type="ECO:0000313" key="10">
    <source>
        <dbReference type="EMBL" id="KDE02844.1"/>
    </source>
</evidence>
<dbReference type="NCBIfam" id="NF010568">
    <property type="entry name" value="PRK13961.1"/>
    <property type="match status" value="1"/>
</dbReference>
<dbReference type="GO" id="GO:0004639">
    <property type="term" value="F:phosphoribosylaminoimidazolesuccinocarboxamide synthase activity"/>
    <property type="evidence" value="ECO:0007669"/>
    <property type="project" value="UniProtKB-EC"/>
</dbReference>
<feature type="compositionally biased region" description="Acidic residues" evidence="8">
    <location>
        <begin position="736"/>
        <end position="745"/>
    </location>
</feature>
<evidence type="ECO:0000256" key="8">
    <source>
        <dbReference type="SAM" id="MobiDB-lite"/>
    </source>
</evidence>
<dbReference type="InterPro" id="IPR046351">
    <property type="entry name" value="UTP4"/>
</dbReference>
<dbReference type="GO" id="GO:0035556">
    <property type="term" value="P:intracellular signal transduction"/>
    <property type="evidence" value="ECO:0007669"/>
    <property type="project" value="InterPro"/>
</dbReference>
<dbReference type="GO" id="GO:0006189">
    <property type="term" value="P:'de novo' IMP biosynthetic process"/>
    <property type="evidence" value="ECO:0007669"/>
    <property type="project" value="UniProtKB-UniPathway"/>
</dbReference>
<feature type="region of interest" description="Disordered" evidence="8">
    <location>
        <begin position="710"/>
        <end position="755"/>
    </location>
</feature>
<feature type="domain" description="PI-PLC Y-box" evidence="9">
    <location>
        <begin position="1254"/>
        <end position="1309"/>
    </location>
</feature>
<keyword evidence="6" id="KW-0658">Purine biosynthesis</keyword>
<dbReference type="Gene3D" id="3.30.200.20">
    <property type="entry name" value="Phosphorylase Kinase, domain 1"/>
    <property type="match status" value="1"/>
</dbReference>
<dbReference type="Pfam" id="PF00400">
    <property type="entry name" value="WD40"/>
    <property type="match status" value="1"/>
</dbReference>
<dbReference type="InterPro" id="IPR001711">
    <property type="entry name" value="PLipase_C_Pinositol-sp_Y"/>
</dbReference>
<evidence type="ECO:0000313" key="11">
    <source>
        <dbReference type="EnsemblFungi" id="MVLG_06635T0"/>
    </source>
</evidence>
<name>U5HHW4_USTV1</name>
<evidence type="ECO:0000256" key="7">
    <source>
        <dbReference type="ARBA" id="ARBA00022840"/>
    </source>
</evidence>
<dbReference type="GO" id="GO:0005524">
    <property type="term" value="F:ATP binding"/>
    <property type="evidence" value="ECO:0007669"/>
    <property type="project" value="UniProtKB-KW"/>
</dbReference>
<reference evidence="10" key="2">
    <citation type="submission" date="2010-11" db="EMBL/GenBank/DDBJ databases">
        <authorList>
            <consortium name="The Broad Institute Genome Sequencing Platform"/>
            <person name="Earl A."/>
            <person name="Ward D."/>
            <person name="Feldgarden M."/>
            <person name="Gevers D."/>
            <person name="Butler R."/>
            <person name="Young S.K."/>
            <person name="Zeng Q."/>
            <person name="Gargeya S."/>
            <person name="Fitzgerald M."/>
            <person name="Haas B."/>
            <person name="Abouelleil A."/>
            <person name="Alvarado L."/>
            <person name="Arachchi H.M."/>
            <person name="Berlin A."/>
            <person name="Brown A."/>
            <person name="Chapman S.B."/>
            <person name="Chen Z."/>
            <person name="Dunbar C."/>
            <person name="Freedman E."/>
            <person name="Gearin G."/>
            <person name="Gellesch M."/>
            <person name="Goldberg J."/>
            <person name="Griggs A."/>
            <person name="Gujja S."/>
            <person name="Heilman E."/>
            <person name="Heiman D."/>
            <person name="Howarth C."/>
            <person name="Larson L."/>
            <person name="Lui A."/>
            <person name="MacDonald P.J.P."/>
            <person name="Mehta T."/>
            <person name="Montmayeur A."/>
            <person name="Murphy C."/>
            <person name="Neiman D."/>
            <person name="Pearson M."/>
            <person name="Priest M."/>
            <person name="Roberts A."/>
            <person name="Saif S."/>
            <person name="Shea T."/>
            <person name="Shenoy N."/>
            <person name="Sisk P."/>
            <person name="Stolte C."/>
            <person name="Sykes S."/>
            <person name="White J."/>
            <person name="Yandava C."/>
            <person name="Wortman J."/>
            <person name="Nusbaum C."/>
            <person name="Birren B."/>
        </authorList>
    </citation>
    <scope>NUCLEOTIDE SEQUENCE</scope>
    <source>
        <strain evidence="10">P1A1 Lamole</strain>
    </source>
</reference>
<dbReference type="NCBIfam" id="TIGR00081">
    <property type="entry name" value="purC"/>
    <property type="match status" value="1"/>
</dbReference>
<dbReference type="InterPro" id="IPR011047">
    <property type="entry name" value="Quinoprotein_ADH-like_sf"/>
</dbReference>
<dbReference type="CDD" id="cd01414">
    <property type="entry name" value="SAICAR_synt_Sc"/>
    <property type="match status" value="1"/>
</dbReference>
<gene>
    <name evidence="10" type="ORF">MVLG_06635</name>
</gene>
<dbReference type="PANTHER" id="PTHR44163">
    <property type="entry name" value="U3 SMALL NUCLEOLAR RNA-ASSOCIATED PROTEIN 4 HOMOLOG"/>
    <property type="match status" value="1"/>
</dbReference>
<dbReference type="GO" id="GO:0004435">
    <property type="term" value="F:phosphatidylinositol-4,5-bisphosphate phospholipase C activity"/>
    <property type="evidence" value="ECO:0007669"/>
    <property type="project" value="InterPro"/>
</dbReference>
<keyword evidence="7" id="KW-0067">ATP-binding</keyword>
<dbReference type="Gene3D" id="3.30.470.20">
    <property type="entry name" value="ATP-grasp fold, B domain"/>
    <property type="match status" value="1"/>
</dbReference>
<dbReference type="EMBL" id="GL541777">
    <property type="protein sequence ID" value="KDE02844.1"/>
    <property type="molecule type" value="Genomic_DNA"/>
</dbReference>
<dbReference type="SUPFAM" id="SSF50998">
    <property type="entry name" value="Quinoprotein alcohol dehydrogenase-like"/>
    <property type="match status" value="1"/>
</dbReference>
<comment type="pathway">
    <text evidence="1">Purine metabolism; IMP biosynthesis via de novo pathway; 5-amino-1-(5-phospho-D-ribosyl)imidazole-4-carboxamide from 5-amino-1-(5-phospho-D-ribosyl)imidazole-4-carboxylate: step 1/2.</text>
</comment>
<accession>U5HHW4</accession>
<dbReference type="Pfam" id="PF01259">
    <property type="entry name" value="SAICAR_synt"/>
    <property type="match status" value="1"/>
</dbReference>
<dbReference type="HAMAP" id="MF_00137">
    <property type="entry name" value="SAICAR_synth"/>
    <property type="match status" value="1"/>
</dbReference>
<evidence type="ECO:0000256" key="3">
    <source>
        <dbReference type="ARBA" id="ARBA00012217"/>
    </source>
</evidence>
<keyword evidence="12" id="KW-1185">Reference proteome</keyword>
<dbReference type="InParanoid" id="U5HHW4"/>
<dbReference type="Gene3D" id="2.130.10.10">
    <property type="entry name" value="YVTN repeat-like/Quinoprotein amine dehydrogenase"/>
    <property type="match status" value="2"/>
</dbReference>
<dbReference type="FunCoup" id="U5HHW4">
    <property type="interactions" value="488"/>
</dbReference>
<reference evidence="10 12" key="3">
    <citation type="journal article" date="2015" name="BMC Genomics">
        <title>Sex and parasites: genomic and transcriptomic analysis of Microbotryum lychnidis-dioicae, the biotrophic and plant-castrating anther smut fungus.</title>
        <authorList>
            <person name="Perlin M.H."/>
            <person name="Amselem J."/>
            <person name="Fontanillas E."/>
            <person name="Toh S.S."/>
            <person name="Chen Z."/>
            <person name="Goldberg J."/>
            <person name="Duplessis S."/>
            <person name="Henrissat B."/>
            <person name="Young S."/>
            <person name="Zeng Q."/>
            <person name="Aguileta G."/>
            <person name="Petit E."/>
            <person name="Badouin H."/>
            <person name="Andrews J."/>
            <person name="Razeeq D."/>
            <person name="Gabaldon T."/>
            <person name="Quesneville H."/>
            <person name="Giraud T."/>
            <person name="Hood M.E."/>
            <person name="Schultz D.J."/>
            <person name="Cuomo C.A."/>
        </authorList>
    </citation>
    <scope>NUCLEOTIDE SEQUENCE [LARGE SCALE GENOMIC DNA]</scope>
    <source>
        <strain evidence="12">p1A1 Lamole</strain>
        <strain evidence="10">P1A1 Lamole</strain>
    </source>
</reference>
<keyword evidence="4" id="KW-0436">Ligase</keyword>
<dbReference type="OrthoDB" id="8883818at2759"/>
<dbReference type="GO" id="GO:0034455">
    <property type="term" value="C:t-UTP complex"/>
    <property type="evidence" value="ECO:0007669"/>
    <property type="project" value="TreeGrafter"/>
</dbReference>
<proteinExistence type="inferred from homology"/>
<dbReference type="InterPro" id="IPR028923">
    <property type="entry name" value="SAICAR_synt/ADE2_N"/>
</dbReference>
<dbReference type="GO" id="GO:0003723">
    <property type="term" value="F:RNA binding"/>
    <property type="evidence" value="ECO:0007669"/>
    <property type="project" value="TreeGrafter"/>
</dbReference>
<dbReference type="GO" id="GO:0030686">
    <property type="term" value="C:90S preribosome"/>
    <property type="evidence" value="ECO:0007669"/>
    <property type="project" value="InterPro"/>
</dbReference>
<dbReference type="EC" id="6.3.2.6" evidence="3"/>
<dbReference type="GO" id="GO:0006629">
    <property type="term" value="P:lipid metabolic process"/>
    <property type="evidence" value="ECO:0007669"/>
    <property type="project" value="InterPro"/>
</dbReference>
<dbReference type="PROSITE" id="PS01057">
    <property type="entry name" value="SAICAR_SYNTHETASE_1"/>
    <property type="match status" value="1"/>
</dbReference>
<evidence type="ECO:0000256" key="1">
    <source>
        <dbReference type="ARBA" id="ARBA00004672"/>
    </source>
</evidence>
<feature type="compositionally biased region" description="Basic and acidic residues" evidence="8">
    <location>
        <begin position="923"/>
        <end position="936"/>
    </location>
</feature>
<dbReference type="UniPathway" id="UPA00074">
    <property type="reaction ID" value="UER00131"/>
</dbReference>
<evidence type="ECO:0000256" key="4">
    <source>
        <dbReference type="ARBA" id="ARBA00022598"/>
    </source>
</evidence>
<dbReference type="EnsemblFungi" id="MVLG_06635T0">
    <property type="protein sequence ID" value="MVLG_06635T0"/>
    <property type="gene ID" value="MVLG_06635"/>
</dbReference>
<dbReference type="GO" id="GO:0000462">
    <property type="term" value="P:maturation of SSU-rRNA from tricistronic rRNA transcript (SSU-rRNA, 5.8S rRNA, LSU-rRNA)"/>
    <property type="evidence" value="ECO:0007669"/>
    <property type="project" value="InterPro"/>
</dbReference>
<evidence type="ECO:0000256" key="2">
    <source>
        <dbReference type="ARBA" id="ARBA00010190"/>
    </source>
</evidence>
<comment type="similarity">
    <text evidence="2">Belongs to the SAICAR synthetase family.</text>
</comment>
<keyword evidence="5" id="KW-0547">Nucleotide-binding</keyword>
<dbReference type="InterPro" id="IPR015943">
    <property type="entry name" value="WD40/YVTN_repeat-like_dom_sf"/>
</dbReference>
<evidence type="ECO:0000259" key="9">
    <source>
        <dbReference type="PROSITE" id="PS50008"/>
    </source>
</evidence>
<reference evidence="11" key="4">
    <citation type="submission" date="2015-06" db="UniProtKB">
        <authorList>
            <consortium name="EnsemblFungi"/>
        </authorList>
    </citation>
    <scope>IDENTIFICATION</scope>
</reference>
<evidence type="ECO:0000256" key="6">
    <source>
        <dbReference type="ARBA" id="ARBA00022755"/>
    </source>
</evidence>
<feature type="region of interest" description="Disordered" evidence="8">
    <location>
        <begin position="912"/>
        <end position="951"/>
    </location>
</feature>
<evidence type="ECO:0000313" key="12">
    <source>
        <dbReference type="Proteomes" id="UP000017200"/>
    </source>
</evidence>
<dbReference type="InterPro" id="IPR001680">
    <property type="entry name" value="WD40_rpt"/>
</dbReference>
<dbReference type="Proteomes" id="UP000017200">
    <property type="component" value="Unassembled WGS sequence"/>
</dbReference>
<protein>
    <recommendedName>
        <fullName evidence="3">phosphoribosylaminoimidazolesuccinocarboxamide synthase</fullName>
        <ecNumber evidence="3">6.3.2.6</ecNumber>
    </recommendedName>
</protein>
<sequence>MNGDRMEVDDVALPHDEAHMLANRMSAPASQSGASSTRPRAKARRVLTHRCRFPDWAPGAIHALAITPSSFDTSVLGYGGVSGERGMIAVGRSNGDVELMLWGGHQGWVAYRTLPCSFPMPQTRNSKKPSTLLSHLVFTHQTTLSPSDIELYDGDLEGAQRELRRLQREGLRLFGVGGVGSELVEWEWGGPGAPKEVGRIKSTLPTLPPIFALAASRSSANLAIGCEDSTIRILNILDNELELVSKIEIGGPGKVRPLSLAWGPLKPAADATSNSSDKGKERDESPSIASALPQHFATPRESYVVAGCSNSTIRRFDAPASGAVAGLWRSVHRMTLDQLRGEHTVVWAISALQDGTIVSGDSMGNVKFWDAEMGTQTQSFKTHKADVLALAIGADGTSVFTSGVDQKTVEFRLVTISSSRSNSTASRRWIQASGRRLHSHDVRAMVISPPYTLALPSPPPTSPRFAQVPILTSGGLDLSLITVCVSPVPVRAFKSARSLTNPISDHRSIEYETTVHRRAAYVPQRSKPFTVAGQGEARWLICQRDRGVAIWKLDDPKLQRGSTQGRSGWKARQDHLDGVQEELDDDEEGMTGWAKAAELELKLHTNLIASTISPDGRWLAVSDLYETKLFRLELRNGDLSPRRQKLFSTALSDALPTSLGTGSAQLAFTANSGRLVLASSFGSSIAIVELPMDREKSFYVSKVFGQHNEHRGGREIRAMPNGVNGINGASHSDSGSDSDSDSADGAEERSSRANSSDRPAMVVCLSISQDGKWLASADLERKVCVFDLENLKHHTTLPTPTHVPSALAFIPSSASLVIALPTNSMSVFDLKSLTFHRWALPLSQLSANTLTDLREPILGLTFEPRSEATDLSSSMANKVHPSRRVTMHQNEQLGLAWGANWVGTIDFDALSKGTNAPGKKTTQRREVDKKRAREEDVASGAMGGGDTDDAPKLDIRTTRKYQPLVLFDFVTSGELIAVERTWQDLSQGLVQAWAKSGEFVRLRNIEMTNLALLKTECPSLELIARGKVRDILRVPGHDEALLFVATDRVSAFDVIMKNGIPNKGKLLTALSLFFFNLLATSPKTKHIPNHVITSKLSEMPKEVQEYADQLEGRSIWVRKAEILPVEAIVRGYITGSAWAEYQTSGTMHGMELPRGLKESTRLDPPLFTPSTKAEVGDKDENIHPDQLKSHIDPSYAEPLAEYALSLYQTAAKHSASKGLILADTKFEFGLLPASPDDPTGRRTLMLVDECLTPDSSRFWPASTWAEGNKMVGFDKQFLREWLKSGGGGFGAKGGGIEEDGVEIPEDIVQATWQKYEEAFELLTGNKFKC</sequence>
<dbReference type="InterPro" id="IPR001636">
    <property type="entry name" value="SAICAR_synth"/>
</dbReference>
<dbReference type="STRING" id="683840.U5HHW4"/>
<dbReference type="PROSITE" id="PS50008">
    <property type="entry name" value="PIPLC_Y_DOMAIN"/>
    <property type="match status" value="1"/>
</dbReference>
<dbReference type="InterPro" id="IPR018236">
    <property type="entry name" value="SAICAR_synthetase_CS"/>
</dbReference>
<dbReference type="EMBL" id="AEIJ01000828">
    <property type="status" value="NOT_ANNOTATED_CDS"/>
    <property type="molecule type" value="Genomic_DNA"/>
</dbReference>